<dbReference type="GO" id="GO:0051745">
    <property type="term" value="F:4-hydroxy-3-methylbut-2-enyl diphosphate reductase activity"/>
    <property type="evidence" value="ECO:0007669"/>
    <property type="project" value="InterPro"/>
</dbReference>
<dbReference type="GO" id="GO:0046872">
    <property type="term" value="F:metal ion binding"/>
    <property type="evidence" value="ECO:0007669"/>
    <property type="project" value="UniProtKB-KW"/>
</dbReference>
<evidence type="ECO:0000256" key="1">
    <source>
        <dbReference type="ARBA" id="ARBA00001966"/>
    </source>
</evidence>
<sequence>VTIEQTYFRKGFGLKKELKPLIDAEYQSALVEHIRARGYTDNFGNVTVRLAEEFGFCYGVDRAVDYAYETVHNFPDKQIHLVGEIIHNPHVNQRMTDMGILFIYPDPTGAFEFSGLTEQDVVILPAFGVTIHDFEALKEIGCILVDTTCGSVLHVWKRVESYARDGFTAVIHGKYTHE</sequence>
<keyword evidence="3" id="KW-0479">Metal-binding</keyword>
<dbReference type="Pfam" id="PF02401">
    <property type="entry name" value="LYTB"/>
    <property type="match status" value="1"/>
</dbReference>
<dbReference type="GO" id="GO:0019288">
    <property type="term" value="P:isopentenyl diphosphate biosynthetic process, methylerythritol 4-phosphate pathway"/>
    <property type="evidence" value="ECO:0007669"/>
    <property type="project" value="InterPro"/>
</dbReference>
<dbReference type="GO" id="GO:0050992">
    <property type="term" value="P:dimethylallyl diphosphate biosynthetic process"/>
    <property type="evidence" value="ECO:0007669"/>
    <property type="project" value="InterPro"/>
</dbReference>
<evidence type="ECO:0000313" key="9">
    <source>
        <dbReference type="EMBL" id="SVD31184.1"/>
    </source>
</evidence>
<feature type="non-terminal residue" evidence="9">
    <location>
        <position position="178"/>
    </location>
</feature>
<organism evidence="9">
    <name type="scientific">marine metagenome</name>
    <dbReference type="NCBI Taxonomy" id="408172"/>
    <lineage>
        <taxon>unclassified sequences</taxon>
        <taxon>metagenomes</taxon>
        <taxon>ecological metagenomes</taxon>
    </lineage>
</organism>
<keyword evidence="4" id="KW-0560">Oxidoreductase</keyword>
<evidence type="ECO:0000256" key="2">
    <source>
        <dbReference type="ARBA" id="ARBA00022485"/>
    </source>
</evidence>
<dbReference type="PANTHER" id="PTHR31619:SF5">
    <property type="entry name" value="4-HYDROXY-3-METHYLBUT-2-ENYL DIPHOSPHATE REDUCTASE, CHLOROPLASTIC"/>
    <property type="match status" value="1"/>
</dbReference>
<dbReference type="InterPro" id="IPR003451">
    <property type="entry name" value="LytB/IspH"/>
</dbReference>
<comment type="pathway">
    <text evidence="8">Isoprenoid biosynthesis; dimethylallyl diphosphate biosynthesis; dimethylallyl diphosphate from (2E)-4-hydroxy-3-methylbutenyl diphosphate: step 1/1.</text>
</comment>
<proteinExistence type="predicted"/>
<dbReference type="EMBL" id="UINC01142696">
    <property type="protein sequence ID" value="SVD31184.1"/>
    <property type="molecule type" value="Genomic_DNA"/>
</dbReference>
<comment type="pathway">
    <text evidence="7">Isoprenoid biosynthesis; isopentenyl diphosphate biosynthesis via DXP pathway; isopentenyl diphosphate from 1-deoxy-D-xylulose 5-phosphate: step 6/6.</text>
</comment>
<evidence type="ECO:0000256" key="7">
    <source>
        <dbReference type="ARBA" id="ARBA00046313"/>
    </source>
</evidence>
<protein>
    <recommendedName>
        <fullName evidence="10">4-hydroxy-3-methylbut-2-enyl diphosphate reductase</fullName>
    </recommendedName>
</protein>
<evidence type="ECO:0000256" key="3">
    <source>
        <dbReference type="ARBA" id="ARBA00022723"/>
    </source>
</evidence>
<evidence type="ECO:0000256" key="5">
    <source>
        <dbReference type="ARBA" id="ARBA00023004"/>
    </source>
</evidence>
<gene>
    <name evidence="9" type="ORF">METZ01_LOCUS384038</name>
</gene>
<evidence type="ECO:0008006" key="10">
    <source>
        <dbReference type="Google" id="ProtNLM"/>
    </source>
</evidence>
<feature type="non-terminal residue" evidence="9">
    <location>
        <position position="1"/>
    </location>
</feature>
<dbReference type="Gene3D" id="3.40.50.11270">
    <property type="match status" value="1"/>
</dbReference>
<keyword evidence="2" id="KW-0004">4Fe-4S</keyword>
<accession>A0A382UA55</accession>
<dbReference type="PANTHER" id="PTHR31619">
    <property type="entry name" value="4-HYDROXY-3-METHYLBUT-2-ENYL DIPHOSPHATE REDUCTASE, CHLOROPLASTIC"/>
    <property type="match status" value="1"/>
</dbReference>
<evidence type="ECO:0000256" key="8">
    <source>
        <dbReference type="ARBA" id="ARBA00046314"/>
    </source>
</evidence>
<dbReference type="AlphaFoldDB" id="A0A382UA55"/>
<evidence type="ECO:0000256" key="4">
    <source>
        <dbReference type="ARBA" id="ARBA00023002"/>
    </source>
</evidence>
<name>A0A382UA55_9ZZZZ</name>
<dbReference type="GO" id="GO:0051539">
    <property type="term" value="F:4 iron, 4 sulfur cluster binding"/>
    <property type="evidence" value="ECO:0007669"/>
    <property type="project" value="UniProtKB-KW"/>
</dbReference>
<keyword evidence="5" id="KW-0408">Iron</keyword>
<keyword evidence="6" id="KW-0411">Iron-sulfur</keyword>
<dbReference type="Gene3D" id="3.40.1010.20">
    <property type="entry name" value="4-hydroxy-3-methylbut-2-enyl diphosphate reductase, catalytic domain"/>
    <property type="match status" value="1"/>
</dbReference>
<comment type="cofactor">
    <cofactor evidence="1">
        <name>[4Fe-4S] cluster</name>
        <dbReference type="ChEBI" id="CHEBI:49883"/>
    </cofactor>
</comment>
<reference evidence="9" key="1">
    <citation type="submission" date="2018-05" db="EMBL/GenBank/DDBJ databases">
        <authorList>
            <person name="Lanie J.A."/>
            <person name="Ng W.-L."/>
            <person name="Kazmierczak K.M."/>
            <person name="Andrzejewski T.M."/>
            <person name="Davidsen T.M."/>
            <person name="Wayne K.J."/>
            <person name="Tettelin H."/>
            <person name="Glass J.I."/>
            <person name="Rusch D."/>
            <person name="Podicherti R."/>
            <person name="Tsui H.-C.T."/>
            <person name="Winkler M.E."/>
        </authorList>
    </citation>
    <scope>NUCLEOTIDE SEQUENCE</scope>
</reference>
<evidence type="ECO:0000256" key="6">
    <source>
        <dbReference type="ARBA" id="ARBA00023014"/>
    </source>
</evidence>